<feature type="domain" description="Guanylate kinase-like" evidence="14">
    <location>
        <begin position="12"/>
        <end position="191"/>
    </location>
</feature>
<dbReference type="InterPro" id="IPR027417">
    <property type="entry name" value="P-loop_NTPase"/>
</dbReference>
<dbReference type="Gene3D" id="3.30.63.10">
    <property type="entry name" value="Guanylate Kinase phosphate binding domain"/>
    <property type="match status" value="1"/>
</dbReference>
<dbReference type="Proteomes" id="UP000007484">
    <property type="component" value="Chromosome"/>
</dbReference>
<protein>
    <recommendedName>
        <fullName evidence="5 12">Guanylate kinase</fullName>
        <ecNumber evidence="4 12">2.7.4.8</ecNumber>
    </recommendedName>
    <alternativeName>
        <fullName evidence="10 12">GMP kinase</fullName>
    </alternativeName>
</protein>
<evidence type="ECO:0000256" key="3">
    <source>
        <dbReference type="ARBA" id="ARBA00005790"/>
    </source>
</evidence>
<keyword evidence="8 12" id="KW-0418">Kinase</keyword>
<sequence length="197" mass="23083">MTENIEKIPKKGKLFVICGPSGVGKRTLLSELIKKEELNLTINVSFTSRSPRVGEIDSKDYYFISKEKFEKLIQEDRFLEHAYFFGEYYGTSRDTVQELLEQGKNVILEIEVIGFWQIKRKIEDFVSIFIYPPSLEHLRERLVKRQTEDKENIDRRLKKAEEELKEIVHFKHTVLNDNIEQALLSLTQIITSEVGSD</sequence>
<dbReference type="SUPFAM" id="SSF52540">
    <property type="entry name" value="P-loop containing nucleoside triphosphate hydrolases"/>
    <property type="match status" value="1"/>
</dbReference>
<evidence type="ECO:0000256" key="13">
    <source>
        <dbReference type="SAM" id="Coils"/>
    </source>
</evidence>
<feature type="binding site" evidence="12">
    <location>
        <begin position="19"/>
        <end position="26"/>
    </location>
    <ligand>
        <name>ATP</name>
        <dbReference type="ChEBI" id="CHEBI:30616"/>
    </ligand>
</feature>
<dbReference type="HAMAP" id="MF_00328">
    <property type="entry name" value="Guanylate_kinase"/>
    <property type="match status" value="1"/>
</dbReference>
<evidence type="ECO:0000256" key="11">
    <source>
        <dbReference type="ARBA" id="ARBA00048594"/>
    </source>
</evidence>
<dbReference type="InterPro" id="IPR017665">
    <property type="entry name" value="Guanylate_kinase"/>
</dbReference>
<dbReference type="InterPro" id="IPR008144">
    <property type="entry name" value="Guanylate_kin-like_dom"/>
</dbReference>
<evidence type="ECO:0000313" key="15">
    <source>
        <dbReference type="EMBL" id="ADX97910.1"/>
    </source>
</evidence>
<dbReference type="EC" id="2.7.4.8" evidence="4 12"/>
<dbReference type="SMART" id="SM00072">
    <property type="entry name" value="GuKc"/>
    <property type="match status" value="1"/>
</dbReference>
<proteinExistence type="inferred from homology"/>
<dbReference type="STRING" id="768700.MSU_0372"/>
<dbReference type="GO" id="GO:0005524">
    <property type="term" value="F:ATP binding"/>
    <property type="evidence" value="ECO:0007669"/>
    <property type="project" value="UniProtKB-UniRule"/>
</dbReference>
<keyword evidence="9 12" id="KW-0067">ATP-binding</keyword>
<dbReference type="HOGENOM" id="CLU_001715_1_2_14"/>
<evidence type="ECO:0000256" key="7">
    <source>
        <dbReference type="ARBA" id="ARBA00022741"/>
    </source>
</evidence>
<dbReference type="GO" id="GO:0005829">
    <property type="term" value="C:cytosol"/>
    <property type="evidence" value="ECO:0007669"/>
    <property type="project" value="TreeGrafter"/>
</dbReference>
<keyword evidence="12" id="KW-0963">Cytoplasm</keyword>
<accession>F0QQZ0</accession>
<dbReference type="FunFam" id="3.30.63.10:FF:000002">
    <property type="entry name" value="Guanylate kinase 1"/>
    <property type="match status" value="1"/>
</dbReference>
<comment type="catalytic activity">
    <reaction evidence="11 12">
        <text>GMP + ATP = GDP + ADP</text>
        <dbReference type="Rhea" id="RHEA:20780"/>
        <dbReference type="ChEBI" id="CHEBI:30616"/>
        <dbReference type="ChEBI" id="CHEBI:58115"/>
        <dbReference type="ChEBI" id="CHEBI:58189"/>
        <dbReference type="ChEBI" id="CHEBI:456216"/>
        <dbReference type="EC" id="2.7.4.8"/>
    </reaction>
</comment>
<dbReference type="PANTHER" id="PTHR23117">
    <property type="entry name" value="GUANYLATE KINASE-RELATED"/>
    <property type="match status" value="1"/>
</dbReference>
<dbReference type="PANTHER" id="PTHR23117:SF13">
    <property type="entry name" value="GUANYLATE KINASE"/>
    <property type="match status" value="1"/>
</dbReference>
<evidence type="ECO:0000256" key="6">
    <source>
        <dbReference type="ARBA" id="ARBA00022679"/>
    </source>
</evidence>
<comment type="similarity">
    <text evidence="3 12">Belongs to the guanylate kinase family.</text>
</comment>
<evidence type="ECO:0000256" key="4">
    <source>
        <dbReference type="ARBA" id="ARBA00012961"/>
    </source>
</evidence>
<evidence type="ECO:0000256" key="10">
    <source>
        <dbReference type="ARBA" id="ARBA00030128"/>
    </source>
</evidence>
<dbReference type="KEGG" id="mss:MSU_0372"/>
<evidence type="ECO:0000256" key="1">
    <source>
        <dbReference type="ARBA" id="ARBA00003531"/>
    </source>
</evidence>
<feature type="coiled-coil region" evidence="13">
    <location>
        <begin position="143"/>
        <end position="170"/>
    </location>
</feature>
<evidence type="ECO:0000256" key="12">
    <source>
        <dbReference type="HAMAP-Rule" id="MF_00328"/>
    </source>
</evidence>
<reference evidence="15 16" key="1">
    <citation type="journal article" date="2011" name="J. Bacteriol.">
        <title>Complete genome sequences of two hemotropic Mycoplasmas, Mycoplasma haemofelis strain Ohio2 and Mycoplasma suis strain Illinois.</title>
        <authorList>
            <person name="Messick J.B."/>
            <person name="Santos A.P."/>
            <person name="Guimaraes A.M."/>
        </authorList>
    </citation>
    <scope>NUCLEOTIDE SEQUENCE [LARGE SCALE GENOMIC DNA]</scope>
    <source>
        <strain evidence="15 16">Illinois</strain>
    </source>
</reference>
<comment type="subcellular location">
    <subcellularLocation>
        <location evidence="2 12">Cytoplasm</location>
    </subcellularLocation>
</comment>
<dbReference type="Pfam" id="PF00625">
    <property type="entry name" value="Guanylate_kin"/>
    <property type="match status" value="1"/>
</dbReference>
<keyword evidence="6 12" id="KW-0808">Transferase</keyword>
<dbReference type="AlphaFoldDB" id="F0QQZ0"/>
<organism evidence="15 16">
    <name type="scientific">Mycoplasma suis (strain Illinois)</name>
    <dbReference type="NCBI Taxonomy" id="768700"/>
    <lineage>
        <taxon>Bacteria</taxon>
        <taxon>Bacillati</taxon>
        <taxon>Mycoplasmatota</taxon>
        <taxon>Mollicutes</taxon>
        <taxon>Mycoplasmataceae</taxon>
        <taxon>Mycoplasma</taxon>
    </lineage>
</organism>
<comment type="function">
    <text evidence="1 12">Essential for recycling GMP and indirectly, cGMP.</text>
</comment>
<dbReference type="NCBIfam" id="TIGR03263">
    <property type="entry name" value="guanyl_kin"/>
    <property type="match status" value="1"/>
</dbReference>
<gene>
    <name evidence="12 15" type="primary">gmk</name>
    <name evidence="15" type="ordered locus">MSU_0372</name>
</gene>
<dbReference type="PROSITE" id="PS50052">
    <property type="entry name" value="GUANYLATE_KINASE_2"/>
    <property type="match status" value="1"/>
</dbReference>
<dbReference type="GO" id="GO:0004385">
    <property type="term" value="F:GMP kinase activity"/>
    <property type="evidence" value="ECO:0007669"/>
    <property type="project" value="UniProtKB-UniRule"/>
</dbReference>
<name>F0QQZ0_MYCSL</name>
<evidence type="ECO:0000256" key="9">
    <source>
        <dbReference type="ARBA" id="ARBA00022840"/>
    </source>
</evidence>
<keyword evidence="16" id="KW-1185">Reference proteome</keyword>
<evidence type="ECO:0000256" key="2">
    <source>
        <dbReference type="ARBA" id="ARBA00004496"/>
    </source>
</evidence>
<evidence type="ECO:0000256" key="5">
    <source>
        <dbReference type="ARBA" id="ARBA00016296"/>
    </source>
</evidence>
<dbReference type="CDD" id="cd00071">
    <property type="entry name" value="GMPK"/>
    <property type="match status" value="1"/>
</dbReference>
<evidence type="ECO:0000259" key="14">
    <source>
        <dbReference type="PROSITE" id="PS50052"/>
    </source>
</evidence>
<evidence type="ECO:0000256" key="8">
    <source>
        <dbReference type="ARBA" id="ARBA00022777"/>
    </source>
</evidence>
<keyword evidence="7 12" id="KW-0547">Nucleotide-binding</keyword>
<evidence type="ECO:0000313" key="16">
    <source>
        <dbReference type="Proteomes" id="UP000007484"/>
    </source>
</evidence>
<dbReference type="Gene3D" id="3.40.50.300">
    <property type="entry name" value="P-loop containing nucleotide triphosphate hydrolases"/>
    <property type="match status" value="1"/>
</dbReference>
<dbReference type="EMBL" id="CP002525">
    <property type="protein sequence ID" value="ADX97910.1"/>
    <property type="molecule type" value="Genomic_DNA"/>
</dbReference>
<dbReference type="InterPro" id="IPR008145">
    <property type="entry name" value="GK/Ca_channel_bsu"/>
</dbReference>
<keyword evidence="13" id="KW-0175">Coiled coil</keyword>